<dbReference type="AlphaFoldDB" id="A0A0M0BVJ6"/>
<reference evidence="1 2" key="1">
    <citation type="submission" date="2015-06" db="EMBL/GenBank/DDBJ databases">
        <title>New insights into the roles of widespread benthic archaea in carbon and nitrogen cycling.</title>
        <authorList>
            <person name="Lazar C.S."/>
            <person name="Baker B.J."/>
            <person name="Seitz K.W."/>
            <person name="Hyde A.S."/>
            <person name="Dick G.J."/>
            <person name="Hinrichs K.-U."/>
            <person name="Teske A.P."/>
        </authorList>
    </citation>
    <scope>NUCLEOTIDE SEQUENCE [LARGE SCALE GENOMIC DNA]</scope>
    <source>
        <strain evidence="1">SG8-32-1</strain>
    </source>
</reference>
<dbReference type="EMBL" id="LFWU01000074">
    <property type="protein sequence ID" value="KON32201.1"/>
    <property type="molecule type" value="Genomic_DNA"/>
</dbReference>
<organism evidence="1 2">
    <name type="scientific">miscellaneous Crenarchaeota group-1 archaeon SG8-32-1</name>
    <dbReference type="NCBI Taxonomy" id="1685124"/>
    <lineage>
        <taxon>Archaea</taxon>
        <taxon>Candidatus Bathyarchaeota</taxon>
        <taxon>MCG-1</taxon>
    </lineage>
</organism>
<sequence>MIKSCDSGSLPFIGDSVKFYEGATNFGSSNQSKSVDYFEKHVVQSFLDKLGAGVNVPNYPQFRDMSEMILSQIDGIEKLNEGYIELNILSLKSNNSLPEVAVIEHNSQLIQEKIGKSIEVRVCITGPYTLASFFPYRDGAIFSRLGNVVSQMMEKSLFSNKHGKTVLVSVDEPLFGLIDDPLIDFGSEGRENLQKSWENIFSKTKSKNVQTMMHLHSTTNPLFWDIPSLNVIDSHVDDPIIQQKNTKELLESKDKFLKASVAVNDFDTLIKGKIISDSHEKLTESVINEKIASIWTAIKHGTVNPEIFLESEDTIKNRLSKVINRFGIERIQYVGPECGLKGYPTYENALECLRRVSRIAQSYKK</sequence>
<dbReference type="Gene3D" id="3.20.20.210">
    <property type="match status" value="1"/>
</dbReference>
<gene>
    <name evidence="1" type="ORF">AC477_03270</name>
</gene>
<dbReference type="Proteomes" id="UP000037237">
    <property type="component" value="Unassembled WGS sequence"/>
</dbReference>
<dbReference type="InterPro" id="IPR038071">
    <property type="entry name" value="UROD/MetE-like_sf"/>
</dbReference>
<evidence type="ECO:0008006" key="3">
    <source>
        <dbReference type="Google" id="ProtNLM"/>
    </source>
</evidence>
<accession>A0A0M0BVJ6</accession>
<evidence type="ECO:0000313" key="1">
    <source>
        <dbReference type="EMBL" id="KON32201.1"/>
    </source>
</evidence>
<proteinExistence type="predicted"/>
<protein>
    <recommendedName>
        <fullName evidence="3">Cobalamin-independent methionine synthase MetE C-terminal/archaeal domain-containing protein</fullName>
    </recommendedName>
</protein>
<comment type="caution">
    <text evidence="1">The sequence shown here is derived from an EMBL/GenBank/DDBJ whole genome shotgun (WGS) entry which is preliminary data.</text>
</comment>
<evidence type="ECO:0000313" key="2">
    <source>
        <dbReference type="Proteomes" id="UP000037237"/>
    </source>
</evidence>
<dbReference type="SUPFAM" id="SSF51726">
    <property type="entry name" value="UROD/MetE-like"/>
    <property type="match status" value="1"/>
</dbReference>
<name>A0A0M0BVJ6_9ARCH</name>